<dbReference type="GO" id="GO:0016491">
    <property type="term" value="F:oxidoreductase activity"/>
    <property type="evidence" value="ECO:0007669"/>
    <property type="project" value="UniProtKB-KW"/>
</dbReference>
<dbReference type="Proteomes" id="UP001596056">
    <property type="component" value="Unassembled WGS sequence"/>
</dbReference>
<dbReference type="RefSeq" id="WP_209839563.1">
    <property type="nucleotide sequence ID" value="NZ_JAGGJP010000005.1"/>
</dbReference>
<dbReference type="PROSITE" id="PS00065">
    <property type="entry name" value="D_2_HYDROXYACID_DH_1"/>
    <property type="match status" value="1"/>
</dbReference>
<organism evidence="6 7">
    <name type="scientific">Rubellimicrobium aerolatum</name>
    <dbReference type="NCBI Taxonomy" id="490979"/>
    <lineage>
        <taxon>Bacteria</taxon>
        <taxon>Pseudomonadati</taxon>
        <taxon>Pseudomonadota</taxon>
        <taxon>Alphaproteobacteria</taxon>
        <taxon>Rhodobacterales</taxon>
        <taxon>Roseobacteraceae</taxon>
        <taxon>Rubellimicrobium</taxon>
    </lineage>
</organism>
<gene>
    <name evidence="6" type="ORF">ACFPOC_11075</name>
</gene>
<evidence type="ECO:0000259" key="4">
    <source>
        <dbReference type="Pfam" id="PF00389"/>
    </source>
</evidence>
<keyword evidence="7" id="KW-1185">Reference proteome</keyword>
<feature type="domain" description="D-isomer specific 2-hydroxyacid dehydrogenase catalytic" evidence="4">
    <location>
        <begin position="5"/>
        <end position="314"/>
    </location>
</feature>
<dbReference type="EMBL" id="JBHSNA010000009">
    <property type="protein sequence ID" value="MFC5566952.1"/>
    <property type="molecule type" value="Genomic_DNA"/>
</dbReference>
<evidence type="ECO:0000256" key="1">
    <source>
        <dbReference type="ARBA" id="ARBA00005854"/>
    </source>
</evidence>
<dbReference type="InterPro" id="IPR006139">
    <property type="entry name" value="D-isomer_2_OHA_DH_cat_dom"/>
</dbReference>
<evidence type="ECO:0000313" key="7">
    <source>
        <dbReference type="Proteomes" id="UP001596056"/>
    </source>
</evidence>
<feature type="domain" description="D-isomer specific 2-hydroxyacid dehydrogenase NAD-binding" evidence="5">
    <location>
        <begin position="108"/>
        <end position="283"/>
    </location>
</feature>
<proteinExistence type="inferred from homology"/>
<reference evidence="7" key="1">
    <citation type="journal article" date="2019" name="Int. J. Syst. Evol. Microbiol.">
        <title>The Global Catalogue of Microorganisms (GCM) 10K type strain sequencing project: providing services to taxonomists for standard genome sequencing and annotation.</title>
        <authorList>
            <consortium name="The Broad Institute Genomics Platform"/>
            <consortium name="The Broad Institute Genome Sequencing Center for Infectious Disease"/>
            <person name="Wu L."/>
            <person name="Ma J."/>
        </authorList>
    </citation>
    <scope>NUCLEOTIDE SEQUENCE [LARGE SCALE GENOMIC DNA]</scope>
    <source>
        <strain evidence="7">KACC 11588</strain>
    </source>
</reference>
<dbReference type="Pfam" id="PF02826">
    <property type="entry name" value="2-Hacid_dh_C"/>
    <property type="match status" value="1"/>
</dbReference>
<dbReference type="InterPro" id="IPR029753">
    <property type="entry name" value="D-isomer_DH_CS"/>
</dbReference>
<dbReference type="PROSITE" id="PS00671">
    <property type="entry name" value="D_2_HYDROXYACID_DH_3"/>
    <property type="match status" value="1"/>
</dbReference>
<evidence type="ECO:0000256" key="3">
    <source>
        <dbReference type="RuleBase" id="RU003719"/>
    </source>
</evidence>
<dbReference type="InterPro" id="IPR029752">
    <property type="entry name" value="D-isomer_DH_CS1"/>
</dbReference>
<dbReference type="InterPro" id="IPR050223">
    <property type="entry name" value="D-isomer_2-hydroxyacid_DH"/>
</dbReference>
<dbReference type="InterPro" id="IPR006140">
    <property type="entry name" value="D-isomer_DH_NAD-bd"/>
</dbReference>
<evidence type="ECO:0000256" key="2">
    <source>
        <dbReference type="ARBA" id="ARBA00023002"/>
    </source>
</evidence>
<sequence>MRLLVTRRLPEANMVAARERFDATFADNDHGLSPEEAARALREFDAILPTLGDRFTAEAFAGGAVRCRILANFGVGVNHIDVAAAKAAGVVVTNTPGAVTDATADIAMMLILMTCRRAGEGERLLRRGDWTGWEPTQMLGTHVTGLTVGIVGMGRIGQAIARRCHFGFGMPVVFHNRSEKVVDVPARQVELAGLLREADVVVLAVPGGADTRGLIGAAELAAMKRSAVLVNIARGDVVDEGALVDALEAGRIAGAGLDVYAREPEVPERLRRLENAVLLPHLGTATLTVREAMGRMALGNLLAFAEGREPPNVVQG</sequence>
<keyword evidence="2 3" id="KW-0560">Oxidoreductase</keyword>
<accession>A0ABW0SDW1</accession>
<dbReference type="PANTHER" id="PTHR10996:SF283">
    <property type="entry name" value="GLYOXYLATE_HYDROXYPYRUVATE REDUCTASE B"/>
    <property type="match status" value="1"/>
</dbReference>
<evidence type="ECO:0000313" key="6">
    <source>
        <dbReference type="EMBL" id="MFC5566952.1"/>
    </source>
</evidence>
<dbReference type="SUPFAM" id="SSF51735">
    <property type="entry name" value="NAD(P)-binding Rossmann-fold domains"/>
    <property type="match status" value="1"/>
</dbReference>
<dbReference type="SUPFAM" id="SSF52283">
    <property type="entry name" value="Formate/glycerate dehydrogenase catalytic domain-like"/>
    <property type="match status" value="1"/>
</dbReference>
<dbReference type="InterPro" id="IPR036291">
    <property type="entry name" value="NAD(P)-bd_dom_sf"/>
</dbReference>
<comment type="caution">
    <text evidence="6">The sequence shown here is derived from an EMBL/GenBank/DDBJ whole genome shotgun (WGS) entry which is preliminary data.</text>
</comment>
<protein>
    <submittedName>
        <fullName evidence="6">2-hydroxyacid dehydrogenase</fullName>
        <ecNumber evidence="6">1.1.1.-</ecNumber>
    </submittedName>
</protein>
<evidence type="ECO:0000259" key="5">
    <source>
        <dbReference type="Pfam" id="PF02826"/>
    </source>
</evidence>
<dbReference type="PANTHER" id="PTHR10996">
    <property type="entry name" value="2-HYDROXYACID DEHYDROGENASE-RELATED"/>
    <property type="match status" value="1"/>
</dbReference>
<dbReference type="EC" id="1.1.1.-" evidence="6"/>
<dbReference type="Gene3D" id="3.40.50.720">
    <property type="entry name" value="NAD(P)-binding Rossmann-like Domain"/>
    <property type="match status" value="2"/>
</dbReference>
<dbReference type="Pfam" id="PF00389">
    <property type="entry name" value="2-Hacid_dh"/>
    <property type="match status" value="1"/>
</dbReference>
<comment type="similarity">
    <text evidence="1 3">Belongs to the D-isomer specific 2-hydroxyacid dehydrogenase family.</text>
</comment>
<dbReference type="CDD" id="cd05301">
    <property type="entry name" value="GDH"/>
    <property type="match status" value="1"/>
</dbReference>
<name>A0ABW0SDW1_9RHOB</name>